<evidence type="ECO:0000313" key="3">
    <source>
        <dbReference type="Proteomes" id="UP000316225"/>
    </source>
</evidence>
<name>A0A562NRU2_9RHOB</name>
<dbReference type="Proteomes" id="UP000316225">
    <property type="component" value="Unassembled WGS sequence"/>
</dbReference>
<gene>
    <name evidence="2" type="ORF">IQ24_01430</name>
</gene>
<comment type="caution">
    <text evidence="2">The sequence shown here is derived from an EMBL/GenBank/DDBJ whole genome shotgun (WGS) entry which is preliminary data.</text>
</comment>
<dbReference type="AlphaFoldDB" id="A0A562NRU2"/>
<proteinExistence type="predicted"/>
<organism evidence="2 3">
    <name type="scientific">Paracoccus sulfuroxidans</name>
    <dbReference type="NCBI Taxonomy" id="384678"/>
    <lineage>
        <taxon>Bacteria</taxon>
        <taxon>Pseudomonadati</taxon>
        <taxon>Pseudomonadota</taxon>
        <taxon>Alphaproteobacteria</taxon>
        <taxon>Rhodobacterales</taxon>
        <taxon>Paracoccaceae</taxon>
        <taxon>Paracoccus</taxon>
    </lineage>
</organism>
<dbReference type="RefSeq" id="WP_145397135.1">
    <property type="nucleotide sequence ID" value="NZ_VLKU01000004.1"/>
</dbReference>
<dbReference type="EMBL" id="VLKU01000004">
    <property type="protein sequence ID" value="TWI34922.1"/>
    <property type="molecule type" value="Genomic_DNA"/>
</dbReference>
<reference evidence="2 3" key="1">
    <citation type="journal article" date="2015" name="Stand. Genomic Sci.">
        <title>Genomic Encyclopedia of Bacterial and Archaeal Type Strains, Phase III: the genomes of soil and plant-associated and newly described type strains.</title>
        <authorList>
            <person name="Whitman W.B."/>
            <person name="Woyke T."/>
            <person name="Klenk H.P."/>
            <person name="Zhou Y."/>
            <person name="Lilburn T.G."/>
            <person name="Beck B.J."/>
            <person name="De Vos P."/>
            <person name="Vandamme P."/>
            <person name="Eisen J.A."/>
            <person name="Garrity G."/>
            <person name="Hugenholtz P."/>
            <person name="Kyrpides N.C."/>
        </authorList>
    </citation>
    <scope>NUCLEOTIDE SEQUENCE [LARGE SCALE GENOMIC DNA]</scope>
    <source>
        <strain evidence="2 3">CGMCC 1.5364</strain>
    </source>
</reference>
<dbReference type="OrthoDB" id="7777549at2"/>
<keyword evidence="1" id="KW-0472">Membrane</keyword>
<evidence type="ECO:0000256" key="1">
    <source>
        <dbReference type="SAM" id="Phobius"/>
    </source>
</evidence>
<protein>
    <submittedName>
        <fullName evidence="2">Uncharacterized protein</fullName>
    </submittedName>
</protein>
<keyword evidence="3" id="KW-1185">Reference proteome</keyword>
<evidence type="ECO:0000313" key="2">
    <source>
        <dbReference type="EMBL" id="TWI34922.1"/>
    </source>
</evidence>
<accession>A0A562NRU2</accession>
<feature type="transmembrane region" description="Helical" evidence="1">
    <location>
        <begin position="12"/>
        <end position="32"/>
    </location>
</feature>
<sequence>MTAPSIDNRISLGNILVAGGMIVSISVAWGTLNGRAETLASELSKQAAATASHEARIRAMETTTARQDERMVLILDSLRKIESRLERDMSVPRGP</sequence>
<keyword evidence="1" id="KW-0812">Transmembrane</keyword>
<keyword evidence="1" id="KW-1133">Transmembrane helix</keyword>